<dbReference type="PANTHER" id="PTHR22911">
    <property type="entry name" value="ACYL-MALONYL CONDENSING ENZYME-RELATED"/>
    <property type="match status" value="1"/>
</dbReference>
<feature type="transmembrane region" description="Helical" evidence="1">
    <location>
        <begin position="219"/>
        <end position="242"/>
    </location>
</feature>
<dbReference type="GO" id="GO:0016020">
    <property type="term" value="C:membrane"/>
    <property type="evidence" value="ECO:0007669"/>
    <property type="project" value="InterPro"/>
</dbReference>
<feature type="domain" description="EamA" evidence="2">
    <location>
        <begin position="164"/>
        <end position="287"/>
    </location>
</feature>
<dbReference type="PANTHER" id="PTHR22911:SF103">
    <property type="entry name" value="BLR2811 PROTEIN"/>
    <property type="match status" value="1"/>
</dbReference>
<evidence type="ECO:0000313" key="4">
    <source>
        <dbReference type="Proteomes" id="UP000322080"/>
    </source>
</evidence>
<name>A0A5D0RMK8_9RHOB</name>
<organism evidence="3 4">
    <name type="scientific">Maritimibacter fusiformis</name>
    <dbReference type="NCBI Taxonomy" id="2603819"/>
    <lineage>
        <taxon>Bacteria</taxon>
        <taxon>Pseudomonadati</taxon>
        <taxon>Pseudomonadota</taxon>
        <taxon>Alphaproteobacteria</taxon>
        <taxon>Rhodobacterales</taxon>
        <taxon>Roseobacteraceae</taxon>
        <taxon>Maritimibacter</taxon>
    </lineage>
</organism>
<accession>A0A5D0RMK8</accession>
<feature type="transmembrane region" description="Helical" evidence="1">
    <location>
        <begin position="249"/>
        <end position="269"/>
    </location>
</feature>
<feature type="transmembrane region" description="Helical" evidence="1">
    <location>
        <begin position="12"/>
        <end position="35"/>
    </location>
</feature>
<dbReference type="Pfam" id="PF00892">
    <property type="entry name" value="EamA"/>
    <property type="match status" value="2"/>
</dbReference>
<evidence type="ECO:0000313" key="3">
    <source>
        <dbReference type="EMBL" id="TYB81794.1"/>
    </source>
</evidence>
<feature type="domain" description="EamA" evidence="2">
    <location>
        <begin position="23"/>
        <end position="153"/>
    </location>
</feature>
<dbReference type="InterPro" id="IPR000620">
    <property type="entry name" value="EamA_dom"/>
</dbReference>
<reference evidence="3 4" key="1">
    <citation type="submission" date="2019-08" db="EMBL/GenBank/DDBJ databases">
        <title>Identification of a novel species of the genus Boseongicola.</title>
        <authorList>
            <person name="Zhang X.-Q."/>
        </authorList>
    </citation>
    <scope>NUCLEOTIDE SEQUENCE [LARGE SCALE GENOMIC DNA]</scope>
    <source>
        <strain evidence="3 4">HY14</strain>
    </source>
</reference>
<keyword evidence="4" id="KW-1185">Reference proteome</keyword>
<keyword evidence="1" id="KW-0812">Transmembrane</keyword>
<keyword evidence="1" id="KW-1133">Transmembrane helix</keyword>
<feature type="transmembrane region" description="Helical" evidence="1">
    <location>
        <begin position="193"/>
        <end position="213"/>
    </location>
</feature>
<proteinExistence type="predicted"/>
<dbReference type="SUPFAM" id="SSF103481">
    <property type="entry name" value="Multidrug resistance efflux transporter EmrE"/>
    <property type="match status" value="2"/>
</dbReference>
<feature type="transmembrane region" description="Helical" evidence="1">
    <location>
        <begin position="86"/>
        <end position="107"/>
    </location>
</feature>
<dbReference type="Gene3D" id="1.10.3730.20">
    <property type="match status" value="1"/>
</dbReference>
<dbReference type="AlphaFoldDB" id="A0A5D0RMK8"/>
<evidence type="ECO:0000259" key="2">
    <source>
        <dbReference type="Pfam" id="PF00892"/>
    </source>
</evidence>
<feature type="transmembrane region" description="Helical" evidence="1">
    <location>
        <begin position="55"/>
        <end position="74"/>
    </location>
</feature>
<gene>
    <name evidence="3" type="ORF">FVF75_08805</name>
</gene>
<sequence>MSLPIAPTPKPGRFSALSPAAAGIGLYLVAILTMAVMDSAAKGLSQQLPVIQVLWARYAGQTAIVLVIVAPRLATVARTRHPWLQGLRSLFLLAASSCFFLAISLMGLAEATAIMNLNPLLITLGAAVFLGERFGLRRAMGILAALIGALIVIRPGSEVFSPAAVLPLIAAFFYAGFALATRKVGRREDPMTSLFYAALLGTAVLSVAVVPVWQRPDGFGVFLMLAVGALGALGQILVIRALMLAEASAVAPFSYVGLIFAALWGALFFGEYPDGPTYVGAGIIVAAGLYVWHRETRDARRLSAP</sequence>
<keyword evidence="1" id="KW-0472">Membrane</keyword>
<feature type="transmembrane region" description="Helical" evidence="1">
    <location>
        <begin position="138"/>
        <end position="157"/>
    </location>
</feature>
<evidence type="ECO:0000256" key="1">
    <source>
        <dbReference type="SAM" id="Phobius"/>
    </source>
</evidence>
<dbReference type="Proteomes" id="UP000322080">
    <property type="component" value="Unassembled WGS sequence"/>
</dbReference>
<feature type="transmembrane region" description="Helical" evidence="1">
    <location>
        <begin position="113"/>
        <end position="131"/>
    </location>
</feature>
<dbReference type="RefSeq" id="WP_148377602.1">
    <property type="nucleotide sequence ID" value="NZ_VSIY01000005.1"/>
</dbReference>
<dbReference type="InterPro" id="IPR037185">
    <property type="entry name" value="EmrE-like"/>
</dbReference>
<comment type="caution">
    <text evidence="3">The sequence shown here is derived from an EMBL/GenBank/DDBJ whole genome shotgun (WGS) entry which is preliminary data.</text>
</comment>
<feature type="transmembrane region" description="Helical" evidence="1">
    <location>
        <begin position="275"/>
        <end position="292"/>
    </location>
</feature>
<dbReference type="EMBL" id="VSIY01000005">
    <property type="protein sequence ID" value="TYB81794.1"/>
    <property type="molecule type" value="Genomic_DNA"/>
</dbReference>
<protein>
    <submittedName>
        <fullName evidence="3">DMT family transporter</fullName>
    </submittedName>
</protein>
<feature type="transmembrane region" description="Helical" evidence="1">
    <location>
        <begin position="163"/>
        <end position="181"/>
    </location>
</feature>